<keyword evidence="2" id="KW-0808">Transferase</keyword>
<evidence type="ECO:0000256" key="4">
    <source>
        <dbReference type="ARBA" id="ARBA00023242"/>
    </source>
</evidence>
<dbReference type="AlphaFoldDB" id="A0A5D2GQU3"/>
<dbReference type="Proteomes" id="UP000323506">
    <property type="component" value="Chromosome A05"/>
</dbReference>
<organism evidence="7 8">
    <name type="scientific">Gossypium darwinii</name>
    <name type="common">Darwin's cotton</name>
    <name type="synonym">Gossypium barbadense var. darwinii</name>
    <dbReference type="NCBI Taxonomy" id="34276"/>
    <lineage>
        <taxon>Eukaryota</taxon>
        <taxon>Viridiplantae</taxon>
        <taxon>Streptophyta</taxon>
        <taxon>Embryophyta</taxon>
        <taxon>Tracheophyta</taxon>
        <taxon>Spermatophyta</taxon>
        <taxon>Magnoliopsida</taxon>
        <taxon>eudicotyledons</taxon>
        <taxon>Gunneridae</taxon>
        <taxon>Pentapetalae</taxon>
        <taxon>rosids</taxon>
        <taxon>malvids</taxon>
        <taxon>Malvales</taxon>
        <taxon>Malvaceae</taxon>
        <taxon>Malvoideae</taxon>
        <taxon>Gossypium</taxon>
    </lineage>
</organism>
<keyword evidence="8" id="KW-1185">Reference proteome</keyword>
<name>A0A5D2GQU3_GOSDA</name>
<gene>
    <name evidence="7" type="ORF">ES288_A05G420600v1</name>
</gene>
<keyword evidence="5" id="KW-0131">Cell cycle</keyword>
<feature type="domain" description="E3 ubiquitin-protein ligase CHFR cysteine rich" evidence="6">
    <location>
        <begin position="1"/>
        <end position="137"/>
    </location>
</feature>
<dbReference type="EMBL" id="CM017692">
    <property type="protein sequence ID" value="TYH20307.1"/>
    <property type="molecule type" value="Genomic_DNA"/>
</dbReference>
<evidence type="ECO:0000313" key="7">
    <source>
        <dbReference type="EMBL" id="TYH20307.1"/>
    </source>
</evidence>
<dbReference type="PANTHER" id="PTHR16079">
    <property type="entry name" value="UBIQUITIN LIGASE PROTEIN CHFR"/>
    <property type="match status" value="1"/>
</dbReference>
<reference evidence="7 8" key="1">
    <citation type="submission" date="2019-06" db="EMBL/GenBank/DDBJ databases">
        <title>WGS assembly of Gossypium darwinii.</title>
        <authorList>
            <person name="Chen Z.J."/>
            <person name="Sreedasyam A."/>
            <person name="Ando A."/>
            <person name="Song Q."/>
            <person name="De L."/>
            <person name="Hulse-Kemp A."/>
            <person name="Ding M."/>
            <person name="Ye W."/>
            <person name="Kirkbride R."/>
            <person name="Jenkins J."/>
            <person name="Plott C."/>
            <person name="Lovell J."/>
            <person name="Lin Y.-M."/>
            <person name="Vaughn R."/>
            <person name="Liu B."/>
            <person name="Li W."/>
            <person name="Simpson S."/>
            <person name="Scheffler B."/>
            <person name="Saski C."/>
            <person name="Grover C."/>
            <person name="Hu G."/>
            <person name="Conover J."/>
            <person name="Carlson J."/>
            <person name="Shu S."/>
            <person name="Boston L."/>
            <person name="Williams M."/>
            <person name="Peterson D."/>
            <person name="Mcgee K."/>
            <person name="Jones D."/>
            <person name="Wendel J."/>
            <person name="Stelly D."/>
            <person name="Grimwood J."/>
            <person name="Schmutz J."/>
        </authorList>
    </citation>
    <scope>NUCLEOTIDE SEQUENCE [LARGE SCALE GENOMIC DNA]</scope>
    <source>
        <strain evidence="7">1808015.09</strain>
    </source>
</reference>
<evidence type="ECO:0000313" key="8">
    <source>
        <dbReference type="Proteomes" id="UP000323506"/>
    </source>
</evidence>
<dbReference type="InterPro" id="IPR052256">
    <property type="entry name" value="E3_ubiquitin-ligase_CHFR"/>
</dbReference>
<sequence>MMPSRADIDVPQHCSGCDRSFCGAYWHAQRVTRSEYHPVCNHETFRPISEHTITRIPFLAHEMNRHEQDITERCISQSGRTLQAVVAEWIRKLNNREIDRTRMPLNHAERITAATHVCSTCYEKLVSFLLYWFRISLPKYHLPSDASQREDCWYGYACRTQHHNEEHARKRNHVCRPTRGA</sequence>
<proteinExistence type="predicted"/>
<dbReference type="GO" id="GO:0006511">
    <property type="term" value="P:ubiquitin-dependent protein catabolic process"/>
    <property type="evidence" value="ECO:0007669"/>
    <property type="project" value="TreeGrafter"/>
</dbReference>
<evidence type="ECO:0000256" key="3">
    <source>
        <dbReference type="ARBA" id="ARBA00022786"/>
    </source>
</evidence>
<dbReference type="Pfam" id="PF17979">
    <property type="entry name" value="zf-CRD"/>
    <property type="match status" value="1"/>
</dbReference>
<dbReference type="InterPro" id="IPR040909">
    <property type="entry name" value="CHFR_Znf-CRD"/>
</dbReference>
<keyword evidence="3" id="KW-0833">Ubl conjugation pathway</keyword>
<evidence type="ECO:0000256" key="2">
    <source>
        <dbReference type="ARBA" id="ARBA00022679"/>
    </source>
</evidence>
<protein>
    <recommendedName>
        <fullName evidence="6">E3 ubiquitin-protein ligase CHFR cysteine rich domain-containing protein</fullName>
    </recommendedName>
</protein>
<dbReference type="PANTHER" id="PTHR16079:SF4">
    <property type="entry name" value="E3 UBIQUITIN-PROTEIN LIGASE CHFR"/>
    <property type="match status" value="1"/>
</dbReference>
<accession>A0A5D2GQU3</accession>
<dbReference type="GO" id="GO:0005634">
    <property type="term" value="C:nucleus"/>
    <property type="evidence" value="ECO:0007669"/>
    <property type="project" value="UniProtKB-SubCell"/>
</dbReference>
<dbReference type="GO" id="GO:0016567">
    <property type="term" value="P:protein ubiquitination"/>
    <property type="evidence" value="ECO:0007669"/>
    <property type="project" value="TreeGrafter"/>
</dbReference>
<evidence type="ECO:0000259" key="6">
    <source>
        <dbReference type="Pfam" id="PF17979"/>
    </source>
</evidence>
<dbReference type="GO" id="GO:0004842">
    <property type="term" value="F:ubiquitin-protein transferase activity"/>
    <property type="evidence" value="ECO:0007669"/>
    <property type="project" value="TreeGrafter"/>
</dbReference>
<evidence type="ECO:0000256" key="5">
    <source>
        <dbReference type="ARBA" id="ARBA00023306"/>
    </source>
</evidence>
<keyword evidence="4" id="KW-0539">Nucleus</keyword>
<comment type="subcellular location">
    <subcellularLocation>
        <location evidence="1">Nucleus</location>
    </subcellularLocation>
</comment>
<evidence type="ECO:0000256" key="1">
    <source>
        <dbReference type="ARBA" id="ARBA00004123"/>
    </source>
</evidence>